<gene>
    <name evidence="4" type="ORF">MKW98_026533</name>
</gene>
<keyword evidence="1" id="KW-0863">Zinc-finger</keyword>
<evidence type="ECO:0000256" key="1">
    <source>
        <dbReference type="PROSITE-ProRule" id="PRU00042"/>
    </source>
</evidence>
<dbReference type="GO" id="GO:0003700">
    <property type="term" value="F:DNA-binding transcription factor activity"/>
    <property type="evidence" value="ECO:0007669"/>
    <property type="project" value="InterPro"/>
</dbReference>
<comment type="caution">
    <text evidence="4">The sequence shown here is derived from an EMBL/GenBank/DDBJ whole genome shotgun (WGS) entry which is preliminary data.</text>
</comment>
<organism evidence="4 5">
    <name type="scientific">Papaver atlanticum</name>
    <dbReference type="NCBI Taxonomy" id="357466"/>
    <lineage>
        <taxon>Eukaryota</taxon>
        <taxon>Viridiplantae</taxon>
        <taxon>Streptophyta</taxon>
        <taxon>Embryophyta</taxon>
        <taxon>Tracheophyta</taxon>
        <taxon>Spermatophyta</taxon>
        <taxon>Magnoliopsida</taxon>
        <taxon>Ranunculales</taxon>
        <taxon>Papaveraceae</taxon>
        <taxon>Papaveroideae</taxon>
        <taxon>Papaver</taxon>
    </lineage>
</organism>
<dbReference type="InterPro" id="IPR013087">
    <property type="entry name" value="Znf_C2H2_type"/>
</dbReference>
<dbReference type="GO" id="GO:0010090">
    <property type="term" value="P:trichome morphogenesis"/>
    <property type="evidence" value="ECO:0007669"/>
    <property type="project" value="InterPro"/>
</dbReference>
<dbReference type="InterPro" id="IPR036236">
    <property type="entry name" value="Znf_C2H2_sf"/>
</dbReference>
<feature type="region of interest" description="Disordered" evidence="2">
    <location>
        <begin position="51"/>
        <end position="102"/>
    </location>
</feature>
<feature type="region of interest" description="Disordered" evidence="2">
    <location>
        <begin position="193"/>
        <end position="220"/>
    </location>
</feature>
<feature type="compositionally biased region" description="Low complexity" evidence="2">
    <location>
        <begin position="88"/>
        <end position="100"/>
    </location>
</feature>
<reference evidence="4" key="1">
    <citation type="submission" date="2022-04" db="EMBL/GenBank/DDBJ databases">
        <title>A functionally conserved STORR gene fusion in Papaver species that diverged 16.8 million years ago.</title>
        <authorList>
            <person name="Catania T."/>
        </authorList>
    </citation>
    <scope>NUCLEOTIDE SEQUENCE</scope>
    <source>
        <strain evidence="4">S-188037</strain>
    </source>
</reference>
<dbReference type="GO" id="GO:0008270">
    <property type="term" value="F:zinc ion binding"/>
    <property type="evidence" value="ECO:0007669"/>
    <property type="project" value="UniProtKB-KW"/>
</dbReference>
<feature type="compositionally biased region" description="Low complexity" evidence="2">
    <location>
        <begin position="193"/>
        <end position="203"/>
    </location>
</feature>
<keyword evidence="5" id="KW-1185">Reference proteome</keyword>
<dbReference type="PANTHER" id="PTHR46547:SF7">
    <property type="entry name" value="ZINC FINGER PROTEIN GIS"/>
    <property type="match status" value="1"/>
</dbReference>
<accession>A0AAD4TC75</accession>
<name>A0AAD4TC75_9MAGN</name>
<protein>
    <recommendedName>
        <fullName evidence="3">C2H2-type domain-containing protein</fullName>
    </recommendedName>
</protein>
<dbReference type="PROSITE" id="PS50157">
    <property type="entry name" value="ZINC_FINGER_C2H2_2"/>
    <property type="match status" value="1"/>
</dbReference>
<dbReference type="PROSITE" id="PS00028">
    <property type="entry name" value="ZINC_FINGER_C2H2_1"/>
    <property type="match status" value="1"/>
</dbReference>
<evidence type="ECO:0000256" key="2">
    <source>
        <dbReference type="SAM" id="MobiDB-lite"/>
    </source>
</evidence>
<dbReference type="EMBL" id="JAJJMB010003182">
    <property type="protein sequence ID" value="KAI3949153.1"/>
    <property type="molecule type" value="Genomic_DNA"/>
</dbReference>
<dbReference type="PANTHER" id="PTHR46547">
    <property type="entry name" value="ZINC FINGER PROTEIN GIS"/>
    <property type="match status" value="1"/>
</dbReference>
<evidence type="ECO:0000259" key="3">
    <source>
        <dbReference type="PROSITE" id="PS50157"/>
    </source>
</evidence>
<evidence type="ECO:0000313" key="5">
    <source>
        <dbReference type="Proteomes" id="UP001202328"/>
    </source>
</evidence>
<dbReference type="SUPFAM" id="SSF57667">
    <property type="entry name" value="beta-beta-alpha zinc fingers"/>
    <property type="match status" value="1"/>
</dbReference>
<keyword evidence="1" id="KW-0479">Metal-binding</keyword>
<dbReference type="InterPro" id="IPR044291">
    <property type="entry name" value="GIS/GIS2/ZFP8"/>
</dbReference>
<keyword evidence="1" id="KW-0862">Zinc</keyword>
<feature type="domain" description="C2H2-type" evidence="3">
    <location>
        <begin position="105"/>
        <end position="132"/>
    </location>
</feature>
<dbReference type="AlphaFoldDB" id="A0AAD4TC75"/>
<sequence length="296" mass="33146">MEKTNHQSSSRETHDFMSVDSFSQLPFIRPAASVPLKGNNNPPVRLFGIEFGSGDKTTTPTTTPMTEESDHSITGGNRSIIVDHTKDSNNNNNESSNNTDSNRKFECHYCCRNFPTSQALGGHQNAHKRERQHAKRAHLQSTMAHSNVIPDGHLYGLVNYHRLGHNSTTIPSQTLSYPSWNYSNSHNNSNTNNKFYGFSSSSSSHHHHHQSSTSRPINGSPLALYRIPAAHHNNEQVFNRDRSSSSSSSMLNPLPLFASDHHDLRSTVHLNGSSLPNRHYESKNNIHDHVSLDLRL</sequence>
<proteinExistence type="predicted"/>
<dbReference type="GO" id="GO:0009739">
    <property type="term" value="P:response to gibberellin"/>
    <property type="evidence" value="ECO:0007669"/>
    <property type="project" value="InterPro"/>
</dbReference>
<evidence type="ECO:0000313" key="4">
    <source>
        <dbReference type="EMBL" id="KAI3949153.1"/>
    </source>
</evidence>
<feature type="compositionally biased region" description="Low complexity" evidence="2">
    <location>
        <begin position="57"/>
        <end position="66"/>
    </location>
</feature>
<dbReference type="Proteomes" id="UP001202328">
    <property type="component" value="Unassembled WGS sequence"/>
</dbReference>